<evidence type="ECO:0000313" key="5">
    <source>
        <dbReference type="EMBL" id="KKN89355.1"/>
    </source>
</evidence>
<dbReference type="GO" id="GO:0005886">
    <property type="term" value="C:plasma membrane"/>
    <property type="evidence" value="ECO:0007669"/>
    <property type="project" value="TreeGrafter"/>
</dbReference>
<keyword evidence="2" id="KW-0067">ATP-binding</keyword>
<dbReference type="Pfam" id="PF00437">
    <property type="entry name" value="T2SSE"/>
    <property type="match status" value="1"/>
</dbReference>
<evidence type="ECO:0000256" key="2">
    <source>
        <dbReference type="ARBA" id="ARBA00022840"/>
    </source>
</evidence>
<dbReference type="PANTHER" id="PTHR30258">
    <property type="entry name" value="TYPE II SECRETION SYSTEM PROTEIN GSPE-RELATED"/>
    <property type="match status" value="1"/>
</dbReference>
<protein>
    <recommendedName>
        <fullName evidence="4">Bacterial type II secretion system protein E domain-containing protein</fullName>
    </recommendedName>
</protein>
<evidence type="ECO:0000256" key="1">
    <source>
        <dbReference type="ARBA" id="ARBA00022741"/>
    </source>
</evidence>
<feature type="transmembrane region" description="Helical" evidence="3">
    <location>
        <begin position="75"/>
        <end position="93"/>
    </location>
</feature>
<dbReference type="PANTHER" id="PTHR30258:SF2">
    <property type="entry name" value="COMG OPERON PROTEIN 1"/>
    <property type="match status" value="1"/>
</dbReference>
<keyword evidence="3" id="KW-1133">Transmembrane helix</keyword>
<organism evidence="5">
    <name type="scientific">marine sediment metagenome</name>
    <dbReference type="NCBI Taxonomy" id="412755"/>
    <lineage>
        <taxon>unclassified sequences</taxon>
        <taxon>metagenomes</taxon>
        <taxon>ecological metagenomes</taxon>
    </lineage>
</organism>
<feature type="domain" description="Bacterial type II secretion system protein E" evidence="4">
    <location>
        <begin position="160"/>
        <end position="546"/>
    </location>
</feature>
<comment type="caution">
    <text evidence="5">The sequence shown here is derived from an EMBL/GenBank/DDBJ whole genome shotgun (WGS) entry which is preliminary data.</text>
</comment>
<dbReference type="Gene3D" id="3.40.50.300">
    <property type="entry name" value="P-loop containing nucleotide triphosphate hydrolases"/>
    <property type="match status" value="1"/>
</dbReference>
<name>A0A0F9U815_9ZZZZ</name>
<accession>A0A0F9U815</accession>
<dbReference type="EMBL" id="LAZR01000119">
    <property type="protein sequence ID" value="KKN89355.1"/>
    <property type="molecule type" value="Genomic_DNA"/>
</dbReference>
<dbReference type="InterPro" id="IPR001482">
    <property type="entry name" value="T2SS/T4SS_dom"/>
</dbReference>
<gene>
    <name evidence="5" type="ORF">LCGC14_0238610</name>
</gene>
<feature type="transmembrane region" description="Helical" evidence="3">
    <location>
        <begin position="20"/>
        <end position="38"/>
    </location>
</feature>
<keyword evidence="1" id="KW-0547">Nucleotide-binding</keyword>
<dbReference type="GO" id="GO:0016887">
    <property type="term" value="F:ATP hydrolysis activity"/>
    <property type="evidence" value="ECO:0007669"/>
    <property type="project" value="TreeGrafter"/>
</dbReference>
<feature type="transmembrane region" description="Helical" evidence="3">
    <location>
        <begin position="50"/>
        <end position="69"/>
    </location>
</feature>
<keyword evidence="3" id="KW-0812">Transmembrane</keyword>
<evidence type="ECO:0000256" key="3">
    <source>
        <dbReference type="SAM" id="Phobius"/>
    </source>
</evidence>
<dbReference type="GO" id="GO:0005524">
    <property type="term" value="F:ATP binding"/>
    <property type="evidence" value="ECO:0007669"/>
    <property type="project" value="UniProtKB-KW"/>
</dbReference>
<dbReference type="InterPro" id="IPR027417">
    <property type="entry name" value="P-loop_NTPase"/>
</dbReference>
<sequence length="561" mass="61121">MTALMASIDPMGDYFSPLKIAAVFVLVLPWLWFVPWAQRDARRTLTPEQLVGGLLLGVGAIGLIVWLALPMFGVGLAIFATLTIGPSLGYLIYRDGKVPAQHRVLTMSHLTSMSARKDARKIKVTTRLKVYDSDGRLAVAPDEEEASIEVKLAYNGAQDLLYDLLSFRASEADLTPVGQEAKLRFLVDGAVTTRPSLDGADSDLIIQHIKLLAGLNADQRRKPQQGQISIDLVNQAIDLIVTTAGTTSGQRLQFRVVQESIQTQLDQLGMSEDVQEKITDANQVGGGLIIVSAPARNGLTSTLYSLLRCHDSFTMQLTTLEAKVAFEQDNVSQHAYGKDPAAMRKLLVSSLRHEPHVVMIDACKDPEAASVIVQAARERLILLGVSATDSFTALAKWAKVCGNATEAMASLKIVLAQVLVRKLCTECREPYRPDPSLLAKANLQAGDIKEFYRTPTKPRLDDKDKPLVDRDGNAIPCPACHGTGYYGRTGVFELLEITNELRELVAAGAALSKIKAACRKNQMLYLQEQALQKVIAGISSVQEVIRVTQPQSKAKAKAKKA</sequence>
<dbReference type="SUPFAM" id="SSF52540">
    <property type="entry name" value="P-loop containing nucleoside triphosphate hydrolases"/>
    <property type="match status" value="1"/>
</dbReference>
<evidence type="ECO:0000259" key="4">
    <source>
        <dbReference type="Pfam" id="PF00437"/>
    </source>
</evidence>
<reference evidence="5" key="1">
    <citation type="journal article" date="2015" name="Nature">
        <title>Complex archaea that bridge the gap between prokaryotes and eukaryotes.</title>
        <authorList>
            <person name="Spang A."/>
            <person name="Saw J.H."/>
            <person name="Jorgensen S.L."/>
            <person name="Zaremba-Niedzwiedzka K."/>
            <person name="Martijn J."/>
            <person name="Lind A.E."/>
            <person name="van Eijk R."/>
            <person name="Schleper C."/>
            <person name="Guy L."/>
            <person name="Ettema T.J."/>
        </authorList>
    </citation>
    <scope>NUCLEOTIDE SEQUENCE</scope>
</reference>
<dbReference type="AlphaFoldDB" id="A0A0F9U815"/>
<dbReference type="Gene3D" id="3.30.450.90">
    <property type="match status" value="1"/>
</dbReference>
<proteinExistence type="predicted"/>
<keyword evidence="3" id="KW-0472">Membrane</keyword>